<reference evidence="1" key="1">
    <citation type="journal article" date="2020" name="Nature">
        <title>Giant virus diversity and host interactions through global metagenomics.</title>
        <authorList>
            <person name="Schulz F."/>
            <person name="Roux S."/>
            <person name="Paez-Espino D."/>
            <person name="Jungbluth S."/>
            <person name="Walsh D.A."/>
            <person name="Denef V.J."/>
            <person name="McMahon K.D."/>
            <person name="Konstantinidis K.T."/>
            <person name="Eloe-Fadrosh E.A."/>
            <person name="Kyrpides N.C."/>
            <person name="Woyke T."/>
        </authorList>
    </citation>
    <scope>NUCLEOTIDE SEQUENCE</scope>
    <source>
        <strain evidence="1">GVMAG-S-ERX555965-48</strain>
    </source>
</reference>
<name>A0A6C0AXP4_9ZZZZ</name>
<organism evidence="1">
    <name type="scientific">viral metagenome</name>
    <dbReference type="NCBI Taxonomy" id="1070528"/>
    <lineage>
        <taxon>unclassified sequences</taxon>
        <taxon>metagenomes</taxon>
        <taxon>organismal metagenomes</taxon>
    </lineage>
</organism>
<proteinExistence type="predicted"/>
<protein>
    <submittedName>
        <fullName evidence="1">Uncharacterized protein</fullName>
    </submittedName>
</protein>
<dbReference type="AlphaFoldDB" id="A0A6C0AXP4"/>
<dbReference type="EMBL" id="MN738771">
    <property type="protein sequence ID" value="QHS84005.1"/>
    <property type="molecule type" value="Genomic_DNA"/>
</dbReference>
<accession>A0A6C0AXP4</accession>
<sequence>MIDLELNLDYKESDNDDIYRDQFLKFFMIDEYNEEKIKNIQLFVFTYLKDNEKFKLIIEKIKEKYSQFSEEHAYMILYSFENFDIFSKIIKNVYNKTLSDDDFKELENNIFIQ</sequence>
<evidence type="ECO:0000313" key="1">
    <source>
        <dbReference type="EMBL" id="QHS84005.1"/>
    </source>
</evidence>